<evidence type="ECO:0000313" key="2">
    <source>
        <dbReference type="EMBL" id="KRL27395.1"/>
    </source>
</evidence>
<dbReference type="Proteomes" id="UP000051445">
    <property type="component" value="Unassembled WGS sequence"/>
</dbReference>
<sequence>MKWTLSELHRYSSEPLHINDTLDLNDLLTKSFPDVILAVQPVKVDGYVTYDQGDATVATHVKTTVTVPSSRSLTPVQLPLDFEFSETYIDDPSHRDRYEDDEVVFLIHSGDTINFNQAVAENIIEQIPLRVLSEDERQGKPMPTGKGWQVISEDDYQAKKQKDKSVDPRLAKLKKLFPDQDENK</sequence>
<reference evidence="2 3" key="1">
    <citation type="journal article" date="2015" name="Genome Announc.">
        <title>Expanding the biotechnology potential of lactobacilli through comparative genomics of 213 strains and associated genera.</title>
        <authorList>
            <person name="Sun Z."/>
            <person name="Harris H.M."/>
            <person name="McCann A."/>
            <person name="Guo C."/>
            <person name="Argimon S."/>
            <person name="Zhang W."/>
            <person name="Yang X."/>
            <person name="Jeffery I.B."/>
            <person name="Cooney J.C."/>
            <person name="Kagawa T.F."/>
            <person name="Liu W."/>
            <person name="Song Y."/>
            <person name="Salvetti E."/>
            <person name="Wrobel A."/>
            <person name="Rasinkangas P."/>
            <person name="Parkhill J."/>
            <person name="Rea M.C."/>
            <person name="O'Sullivan O."/>
            <person name="Ritari J."/>
            <person name="Douillard F.P."/>
            <person name="Paul Ross R."/>
            <person name="Yang R."/>
            <person name="Briner A.E."/>
            <person name="Felis G.E."/>
            <person name="de Vos W.M."/>
            <person name="Barrangou R."/>
            <person name="Klaenhammer T.R."/>
            <person name="Caufield P.W."/>
            <person name="Cui Y."/>
            <person name="Zhang H."/>
            <person name="O'Toole P.W."/>
        </authorList>
    </citation>
    <scope>NUCLEOTIDE SEQUENCE [LARGE SCALE GENOMIC DNA]</scope>
    <source>
        <strain evidence="2 3">DSM 13145</strain>
    </source>
</reference>
<dbReference type="Pfam" id="PF02620">
    <property type="entry name" value="YceD"/>
    <property type="match status" value="1"/>
</dbReference>
<name>A0A0R1PEJ7_9LACO</name>
<dbReference type="RefSeq" id="WP_057751721.1">
    <property type="nucleotide sequence ID" value="NZ_AZER01000016.1"/>
</dbReference>
<accession>A0A0R1PEJ7</accession>
<feature type="compositionally biased region" description="Basic and acidic residues" evidence="1">
    <location>
        <begin position="156"/>
        <end position="184"/>
    </location>
</feature>
<feature type="region of interest" description="Disordered" evidence="1">
    <location>
        <begin position="134"/>
        <end position="184"/>
    </location>
</feature>
<comment type="caution">
    <text evidence="2">The sequence shown here is derived from an EMBL/GenBank/DDBJ whole genome shotgun (WGS) entry which is preliminary data.</text>
</comment>
<evidence type="ECO:0000256" key="1">
    <source>
        <dbReference type="SAM" id="MobiDB-lite"/>
    </source>
</evidence>
<proteinExistence type="predicted"/>
<dbReference type="STRING" id="1423746.FD27_GL001155"/>
<dbReference type="PATRIC" id="fig|1423746.3.peg.1176"/>
<dbReference type="EMBL" id="AZER01000016">
    <property type="protein sequence ID" value="KRL27395.1"/>
    <property type="molecule type" value="Genomic_DNA"/>
</dbReference>
<evidence type="ECO:0000313" key="3">
    <source>
        <dbReference type="Proteomes" id="UP000051445"/>
    </source>
</evidence>
<gene>
    <name evidence="2" type="ORF">FD27_GL001155</name>
</gene>
<dbReference type="OrthoDB" id="9790372at2"/>
<organism evidence="2 3">
    <name type="scientific">Limosilactobacillus frumenti DSM 13145</name>
    <dbReference type="NCBI Taxonomy" id="1423746"/>
    <lineage>
        <taxon>Bacteria</taxon>
        <taxon>Bacillati</taxon>
        <taxon>Bacillota</taxon>
        <taxon>Bacilli</taxon>
        <taxon>Lactobacillales</taxon>
        <taxon>Lactobacillaceae</taxon>
        <taxon>Limosilactobacillus</taxon>
    </lineage>
</organism>
<keyword evidence="3" id="KW-1185">Reference proteome</keyword>
<dbReference type="AlphaFoldDB" id="A0A0R1PEJ7"/>
<dbReference type="InterPro" id="IPR003772">
    <property type="entry name" value="YceD"/>
</dbReference>
<protein>
    <submittedName>
        <fullName evidence="2">Nucleic acid-binding protein</fullName>
    </submittedName>
</protein>